<accession>A0AAW0T949</accession>
<dbReference type="EMBL" id="JARAKH010000036">
    <property type="protein sequence ID" value="KAK8384148.1"/>
    <property type="molecule type" value="Genomic_DNA"/>
</dbReference>
<evidence type="ECO:0000313" key="4">
    <source>
        <dbReference type="EMBL" id="KAK8384148.1"/>
    </source>
</evidence>
<feature type="region of interest" description="Disordered" evidence="3">
    <location>
        <begin position="590"/>
        <end position="630"/>
    </location>
</feature>
<feature type="coiled-coil region" evidence="2">
    <location>
        <begin position="103"/>
        <end position="306"/>
    </location>
</feature>
<gene>
    <name evidence="4" type="ORF">O3P69_016104</name>
</gene>
<evidence type="ECO:0000256" key="3">
    <source>
        <dbReference type="SAM" id="MobiDB-lite"/>
    </source>
</evidence>
<dbReference type="Proteomes" id="UP001487740">
    <property type="component" value="Unassembled WGS sequence"/>
</dbReference>
<keyword evidence="5" id="KW-1185">Reference proteome</keyword>
<evidence type="ECO:0000256" key="1">
    <source>
        <dbReference type="ARBA" id="ARBA00023054"/>
    </source>
</evidence>
<evidence type="ECO:0008006" key="6">
    <source>
        <dbReference type="Google" id="ProtNLM"/>
    </source>
</evidence>
<protein>
    <recommendedName>
        <fullName evidence="6">Bicaudal D-related protein homolog</fullName>
    </recommendedName>
</protein>
<keyword evidence="1 2" id="KW-0175">Coiled coil</keyword>
<feature type="region of interest" description="Disordered" evidence="3">
    <location>
        <begin position="1"/>
        <end position="46"/>
    </location>
</feature>
<dbReference type="InterPro" id="IPR051149">
    <property type="entry name" value="Spindly/BICDR_Dynein_Adapter"/>
</dbReference>
<reference evidence="4 5" key="1">
    <citation type="submission" date="2023-03" db="EMBL/GenBank/DDBJ databases">
        <title>High-quality genome of Scylla paramamosain provides insights in environmental adaptation.</title>
        <authorList>
            <person name="Zhang L."/>
        </authorList>
    </citation>
    <scope>NUCLEOTIDE SEQUENCE [LARGE SCALE GENOMIC DNA]</scope>
    <source>
        <strain evidence="4">LZ_2023a</strain>
        <tissue evidence="4">Muscle</tissue>
    </source>
</reference>
<feature type="coiled-coil region" evidence="2">
    <location>
        <begin position="445"/>
        <end position="507"/>
    </location>
</feature>
<dbReference type="PANTHER" id="PTHR32123">
    <property type="entry name" value="BICD FAMILY-LIKE CARGO ADAPTER"/>
    <property type="match status" value="1"/>
</dbReference>
<feature type="coiled-coil region" evidence="2">
    <location>
        <begin position="547"/>
        <end position="581"/>
    </location>
</feature>
<dbReference type="AlphaFoldDB" id="A0AAW0T949"/>
<evidence type="ECO:0000256" key="2">
    <source>
        <dbReference type="SAM" id="Coils"/>
    </source>
</evidence>
<sequence>MPVSSFSRRAGGGGGEGGGFTVATKGGDSPMDTTTLTSPATTSSSKYELEDYVYEMECRAEEIAAANEEEEADVYTRLAQKERDLILAAELGKALLERNEILVQQNERLAEEYSHKLEVLEQEKHGLRRKLASAESEFEVKVQEINIDLQHAKSELQDQRDALRQTDREKSVLIDQLTEQNQRLTTQLKDASKHEQQLEQQLQLLRDQFNLRKSNMSEQVSTLEILSEEITLLSEKKLELERRIDSLLNEREGLSSHLDESSDRIMMLEKQSREQEAMLRNSQKDLDDLRHTNLSLTDRLEAISRNSSSPSMGHTSLMNEIDMSDQEASRPHSHPSLPEDLLELDEIECDDPILLPSSDGETLKTLRQEVVDAVGQLRVLTEQLRHRRRNSLTSLSTNSSDELTPDKLKGGVLLMAVKEVQGLVRDLLRREAQGQCGSCGRGEDRVQLEQEVHRALEAVDKLNIELNDTKDKLKGKTDEAAELGNQVTLMETQLKAVEEQRDTFKQDLESTHLAKDELMKKAWDMRDNAVARKNACEIELARTRIDVMQVNSQLMEAIQQKVELSQQLEQWQVDMQQLLDEQMRRKLSKLEMGSSSRRHHNPSDSDSSSSGKVSPRKNSRLFSILTTLKR</sequence>
<proteinExistence type="predicted"/>
<feature type="compositionally biased region" description="Low complexity" evidence="3">
    <location>
        <begin position="604"/>
        <end position="613"/>
    </location>
</feature>
<evidence type="ECO:0000313" key="5">
    <source>
        <dbReference type="Proteomes" id="UP001487740"/>
    </source>
</evidence>
<feature type="compositionally biased region" description="Gly residues" evidence="3">
    <location>
        <begin position="10"/>
        <end position="20"/>
    </location>
</feature>
<comment type="caution">
    <text evidence="4">The sequence shown here is derived from an EMBL/GenBank/DDBJ whole genome shotgun (WGS) entry which is preliminary data.</text>
</comment>
<feature type="compositionally biased region" description="Low complexity" evidence="3">
    <location>
        <begin position="33"/>
        <end position="45"/>
    </location>
</feature>
<name>A0AAW0T949_SCYPA</name>
<organism evidence="4 5">
    <name type="scientific">Scylla paramamosain</name>
    <name type="common">Mud crab</name>
    <dbReference type="NCBI Taxonomy" id="85552"/>
    <lineage>
        <taxon>Eukaryota</taxon>
        <taxon>Metazoa</taxon>
        <taxon>Ecdysozoa</taxon>
        <taxon>Arthropoda</taxon>
        <taxon>Crustacea</taxon>
        <taxon>Multicrustacea</taxon>
        <taxon>Malacostraca</taxon>
        <taxon>Eumalacostraca</taxon>
        <taxon>Eucarida</taxon>
        <taxon>Decapoda</taxon>
        <taxon>Pleocyemata</taxon>
        <taxon>Brachyura</taxon>
        <taxon>Eubrachyura</taxon>
        <taxon>Portunoidea</taxon>
        <taxon>Portunidae</taxon>
        <taxon>Portuninae</taxon>
        <taxon>Scylla</taxon>
    </lineage>
</organism>
<feature type="compositionally biased region" description="Polar residues" evidence="3">
    <location>
        <begin position="620"/>
        <end position="630"/>
    </location>
</feature>
<dbReference type="PANTHER" id="PTHR32123:SF13">
    <property type="entry name" value="BICAUDAL D-RELATED PROTEIN HOMOLOG"/>
    <property type="match status" value="1"/>
</dbReference>